<keyword evidence="2" id="KW-1185">Reference proteome</keyword>
<sequence length="96" mass="10332">MLGKGNGEPQTCAANLLQTPRFSVPYERLKGIDGELVDSPAAESADEMAADAEWLLETYEPRVEINSIEAGDPDGVGDFGIVADLSVNFNDEEEET</sequence>
<dbReference type="AlphaFoldDB" id="A0A6N7WLV8"/>
<protein>
    <submittedName>
        <fullName evidence="1">Early E1A protein</fullName>
    </submittedName>
</protein>
<evidence type="ECO:0000313" key="1">
    <source>
        <dbReference type="EMBL" id="MSS90418.1"/>
    </source>
</evidence>
<gene>
    <name evidence="1" type="ORF">FYJ45_19685</name>
</gene>
<dbReference type="Proteomes" id="UP000436047">
    <property type="component" value="Unassembled WGS sequence"/>
</dbReference>
<dbReference type="SUPFAM" id="SSF160719">
    <property type="entry name" value="gpW/gp25-like"/>
    <property type="match status" value="1"/>
</dbReference>
<reference evidence="1 2" key="1">
    <citation type="submission" date="2019-08" db="EMBL/GenBank/DDBJ databases">
        <title>In-depth cultivation of the pig gut microbiome towards novel bacterial diversity and tailored functional studies.</title>
        <authorList>
            <person name="Wylensek D."/>
            <person name="Hitch T.C.A."/>
            <person name="Clavel T."/>
        </authorList>
    </citation>
    <scope>NUCLEOTIDE SEQUENCE [LARGE SCALE GENOMIC DNA]</scope>
    <source>
        <strain evidence="1 2">WCA-389-WT-23B</strain>
    </source>
</reference>
<dbReference type="RefSeq" id="WP_154466869.1">
    <property type="nucleotide sequence ID" value="NZ_VUMI01000038.1"/>
</dbReference>
<name>A0A6N7WLV8_9FIRM</name>
<dbReference type="EMBL" id="VUMI01000038">
    <property type="protein sequence ID" value="MSS90418.1"/>
    <property type="molecule type" value="Genomic_DNA"/>
</dbReference>
<organism evidence="1 2">
    <name type="scientific">Eisenbergiella porci</name>
    <dbReference type="NCBI Taxonomy" id="2652274"/>
    <lineage>
        <taxon>Bacteria</taxon>
        <taxon>Bacillati</taxon>
        <taxon>Bacillota</taxon>
        <taxon>Clostridia</taxon>
        <taxon>Lachnospirales</taxon>
        <taxon>Lachnospiraceae</taxon>
        <taxon>Eisenbergiella</taxon>
    </lineage>
</organism>
<proteinExistence type="predicted"/>
<comment type="caution">
    <text evidence="1">The sequence shown here is derived from an EMBL/GenBank/DDBJ whole genome shotgun (WGS) entry which is preliminary data.</text>
</comment>
<accession>A0A6N7WLV8</accession>
<dbReference type="GeneID" id="86055256"/>
<evidence type="ECO:0000313" key="2">
    <source>
        <dbReference type="Proteomes" id="UP000436047"/>
    </source>
</evidence>